<name>A4C3H6_9GAMM</name>
<sequence>MTKKRSLHDISCLKNKLTLSVIELRPSEMIVFFQAKKPQKAIIYW</sequence>
<keyword evidence="2" id="KW-1185">Reference proteome</keyword>
<reference evidence="1 2" key="1">
    <citation type="submission" date="2006-02" db="EMBL/GenBank/DDBJ databases">
        <authorList>
            <person name="Moran M.A."/>
            <person name="Kjelleberg S."/>
            <person name="Egan S."/>
            <person name="Saunders N."/>
            <person name="Thomas T."/>
            <person name="Ferriera S."/>
            <person name="Johnson J."/>
            <person name="Kravitz S."/>
            <person name="Halpern A."/>
            <person name="Remington K."/>
            <person name="Beeson K."/>
            <person name="Tran B."/>
            <person name="Rogers Y.-H."/>
            <person name="Friedman R."/>
            <person name="Venter J.C."/>
        </authorList>
    </citation>
    <scope>NUCLEOTIDE SEQUENCE [LARGE SCALE GENOMIC DNA]</scope>
    <source>
        <strain evidence="1 2">D2</strain>
    </source>
</reference>
<proteinExistence type="predicted"/>
<evidence type="ECO:0000313" key="1">
    <source>
        <dbReference type="EMBL" id="EAR30108.1"/>
    </source>
</evidence>
<comment type="caution">
    <text evidence="1">The sequence shown here is derived from an EMBL/GenBank/DDBJ whole genome shotgun (WGS) entry which is preliminary data.</text>
</comment>
<evidence type="ECO:0000313" key="2">
    <source>
        <dbReference type="Proteomes" id="UP000006201"/>
    </source>
</evidence>
<protein>
    <submittedName>
        <fullName evidence="1">Uncharacterized protein</fullName>
    </submittedName>
</protein>
<organism evidence="1 2">
    <name type="scientific">Pseudoalteromonas tunicata D2</name>
    <dbReference type="NCBI Taxonomy" id="87626"/>
    <lineage>
        <taxon>Bacteria</taxon>
        <taxon>Pseudomonadati</taxon>
        <taxon>Pseudomonadota</taxon>
        <taxon>Gammaproteobacteria</taxon>
        <taxon>Alteromonadales</taxon>
        <taxon>Pseudoalteromonadaceae</taxon>
        <taxon>Pseudoalteromonas</taxon>
    </lineage>
</organism>
<dbReference type="EMBL" id="AAOH01000001">
    <property type="protein sequence ID" value="EAR30108.1"/>
    <property type="molecule type" value="Genomic_DNA"/>
</dbReference>
<dbReference type="AlphaFoldDB" id="A4C3H6"/>
<dbReference type="Proteomes" id="UP000006201">
    <property type="component" value="Unassembled WGS sequence"/>
</dbReference>
<dbReference type="HOGENOM" id="CLU_3204246_0_0_6"/>
<accession>A4C3H6</accession>
<gene>
    <name evidence="1" type="ORF">PTD2_01026</name>
</gene>